<dbReference type="EMBL" id="REFS01000001">
    <property type="protein sequence ID" value="RMB25210.1"/>
    <property type="molecule type" value="Genomic_DNA"/>
</dbReference>
<name>A0A3M0EAX6_9EURY</name>
<organism evidence="3 4">
    <name type="scientific">Haloplanus aerogenes</name>
    <dbReference type="NCBI Taxonomy" id="660522"/>
    <lineage>
        <taxon>Archaea</taxon>
        <taxon>Methanobacteriati</taxon>
        <taxon>Methanobacteriota</taxon>
        <taxon>Stenosarchaea group</taxon>
        <taxon>Halobacteria</taxon>
        <taxon>Halobacteriales</taxon>
        <taxon>Haloferacaceae</taxon>
        <taxon>Haloplanus</taxon>
    </lineage>
</organism>
<dbReference type="KEGG" id="haer:DU502_08930"/>
<proteinExistence type="predicted"/>
<feature type="domain" description="KANL3/Tex30 alpha/beta hydrolase-like" evidence="1">
    <location>
        <begin position="29"/>
        <end position="191"/>
    </location>
</feature>
<dbReference type="OrthoDB" id="12087at2157"/>
<dbReference type="InterPro" id="IPR029058">
    <property type="entry name" value="AB_hydrolase_fold"/>
</dbReference>
<reference evidence="2 5" key="2">
    <citation type="submission" date="2018-07" db="EMBL/GenBank/DDBJ databases">
        <title>Genome sequences of Haloplanus aerogenes JCM 16430T.</title>
        <authorList>
            <person name="Kim Y.B."/>
            <person name="Roh S.W."/>
        </authorList>
    </citation>
    <scope>NUCLEOTIDE SEQUENCE [LARGE SCALE GENOMIC DNA]</scope>
    <source>
        <strain evidence="2 5">JCM 16430</strain>
    </source>
</reference>
<dbReference type="PANTHER" id="PTHR13136">
    <property type="entry name" value="TESTIS DEVELOPMENT PROTEIN PRTD"/>
    <property type="match status" value="1"/>
</dbReference>
<keyword evidence="5" id="KW-1185">Reference proteome</keyword>
<dbReference type="Proteomes" id="UP000282007">
    <property type="component" value="Chromosome"/>
</dbReference>
<dbReference type="SUPFAM" id="SSF53474">
    <property type="entry name" value="alpha/beta-Hydrolases"/>
    <property type="match status" value="1"/>
</dbReference>
<dbReference type="RefSeq" id="WP_121919035.1">
    <property type="nucleotide sequence ID" value="NZ_CP034145.1"/>
</dbReference>
<evidence type="ECO:0000313" key="4">
    <source>
        <dbReference type="Proteomes" id="UP000277326"/>
    </source>
</evidence>
<keyword evidence="3" id="KW-0378">Hydrolase</keyword>
<dbReference type="InterPro" id="IPR026555">
    <property type="entry name" value="NSL3/Tex30"/>
</dbReference>
<sequence length="213" mass="22923">MSRVQRFVRIPVDDAELDGELVVPADARGIVLFAHGSGSSRHSPRNQAVAERLREEGLATLLFDLLTEAEDRTRRNRFDIPLLTDRLAAVTRWIGDQSETADLPVGYFGASTGAAAALRAAAEDGLDIDAVVARGGRVDLAADRVPDVDAPCLFVVGSEDTEVLERNEAMLADLPGEKRLEVVEGAGHLFEGPGQLTTVATLAAEWFVDHLPE</sequence>
<evidence type="ECO:0000313" key="5">
    <source>
        <dbReference type="Proteomes" id="UP000282007"/>
    </source>
</evidence>
<dbReference type="GO" id="GO:0016787">
    <property type="term" value="F:hydrolase activity"/>
    <property type="evidence" value="ECO:0007669"/>
    <property type="project" value="UniProtKB-KW"/>
</dbReference>
<dbReference type="InterPro" id="IPR046879">
    <property type="entry name" value="KANL3/Tex30_Abhydrolase"/>
</dbReference>
<accession>A0A3M0EAX6</accession>
<reference evidence="3" key="3">
    <citation type="submission" date="2018-10" db="EMBL/GenBank/DDBJ databases">
        <authorList>
            <person name="Whitman W."/>
            <person name="Huntemann M."/>
            <person name="Clum A."/>
            <person name="Pillay M."/>
            <person name="Palaniappan K."/>
            <person name="Varghese N."/>
            <person name="Mikhailova N."/>
            <person name="Stamatis D."/>
            <person name="Reddy T."/>
            <person name="Daum C."/>
            <person name="Shapiro N."/>
            <person name="Ivanova N."/>
            <person name="Kyrpides N."/>
            <person name="Woyke T."/>
        </authorList>
    </citation>
    <scope>NUCLEOTIDE SEQUENCE</scope>
    <source>
        <strain evidence="3">CGMCC 1.10124</strain>
    </source>
</reference>
<dbReference type="Proteomes" id="UP000277326">
    <property type="component" value="Unassembled WGS sequence"/>
</dbReference>
<dbReference type="PANTHER" id="PTHR13136:SF11">
    <property type="entry name" value="TESTIS-EXPRESSED PROTEIN 30"/>
    <property type="match status" value="1"/>
</dbReference>
<reference evidence="3 4" key="1">
    <citation type="journal article" date="2015" name="Stand. Genomic Sci.">
        <title>Genomic Encyclopedia of Bacterial and Archaeal Type Strains, Phase III: the genomes of soil and plant-associated and newly described type strains.</title>
        <authorList>
            <person name="Whitman W.B."/>
            <person name="Woyke T."/>
            <person name="Klenk H.P."/>
            <person name="Zhou Y."/>
            <person name="Lilburn T.G."/>
            <person name="Beck B.J."/>
            <person name="De Vos P."/>
            <person name="Vandamme P."/>
            <person name="Eisen J.A."/>
            <person name="Garrity G."/>
            <person name="Hugenholtz P."/>
            <person name="Kyrpides N.C."/>
        </authorList>
    </citation>
    <scope>NUCLEOTIDE SEQUENCE [LARGE SCALE GENOMIC DNA]</scope>
    <source>
        <strain evidence="3 4">CGMCC 1.10124</strain>
    </source>
</reference>
<dbReference type="GeneID" id="38471406"/>
<protein>
    <submittedName>
        <fullName evidence="2">Alpha/beta hydrolase</fullName>
    </submittedName>
    <submittedName>
        <fullName evidence="3">Dienelactone hydrolase</fullName>
    </submittedName>
</protein>
<gene>
    <name evidence="3" type="ORF">ATH50_0294</name>
    <name evidence="2" type="ORF">DU502_08930</name>
</gene>
<evidence type="ECO:0000313" key="2">
    <source>
        <dbReference type="EMBL" id="AZH25497.1"/>
    </source>
</evidence>
<dbReference type="Gene3D" id="3.40.50.1820">
    <property type="entry name" value="alpha/beta hydrolase"/>
    <property type="match status" value="1"/>
</dbReference>
<evidence type="ECO:0000259" key="1">
    <source>
        <dbReference type="Pfam" id="PF20408"/>
    </source>
</evidence>
<dbReference type="EMBL" id="CP034145">
    <property type="protein sequence ID" value="AZH25497.1"/>
    <property type="molecule type" value="Genomic_DNA"/>
</dbReference>
<dbReference type="AlphaFoldDB" id="A0A3M0EAX6"/>
<dbReference type="Pfam" id="PF20408">
    <property type="entry name" value="Abhydrolase_11"/>
    <property type="match status" value="1"/>
</dbReference>
<evidence type="ECO:0000313" key="3">
    <source>
        <dbReference type="EMBL" id="RMB25210.1"/>
    </source>
</evidence>